<keyword evidence="8" id="KW-1185">Reference proteome</keyword>
<gene>
    <name evidence="7" type="ORF">ANOM_002968</name>
</gene>
<feature type="domain" description="DUF7703" evidence="6">
    <location>
        <begin position="25"/>
        <end position="252"/>
    </location>
</feature>
<keyword evidence="3 5" id="KW-1133">Transmembrane helix</keyword>
<reference evidence="7 8" key="1">
    <citation type="submission" date="2014-06" db="EMBL/GenBank/DDBJ databases">
        <title>The Genome of the Aflatoxigenic Filamentous Fungus Aspergillus nomius.</title>
        <authorList>
            <person name="Moore M.G."/>
            <person name="Shannon B.M."/>
            <person name="Brian M.M."/>
        </authorList>
    </citation>
    <scope>NUCLEOTIDE SEQUENCE [LARGE SCALE GENOMIC DNA]</scope>
    <source>
        <strain evidence="7 8">NRRL 13137</strain>
    </source>
</reference>
<dbReference type="EMBL" id="JNOM01000037">
    <property type="protein sequence ID" value="KNG89116.1"/>
    <property type="molecule type" value="Genomic_DNA"/>
</dbReference>
<dbReference type="InterPro" id="IPR001129">
    <property type="entry name" value="Membr-assoc_MAPEG"/>
</dbReference>
<dbReference type="InterPro" id="IPR023352">
    <property type="entry name" value="MAPEG-like_dom_sf"/>
</dbReference>
<dbReference type="Gene3D" id="1.20.120.550">
    <property type="entry name" value="Membrane associated eicosanoid/glutathione metabolism-like domain"/>
    <property type="match status" value="1"/>
</dbReference>
<feature type="transmembrane region" description="Helical" evidence="5">
    <location>
        <begin position="56"/>
        <end position="75"/>
    </location>
</feature>
<dbReference type="PANTHER" id="PTHR37013">
    <property type="entry name" value="INTEGRAL MEMBRANE PROTEIN (AFU_ORTHOLOGUE AFUA_1G05950)-RELATED"/>
    <property type="match status" value="1"/>
</dbReference>
<name>A0A0L1JBG7_ASPN3</name>
<comment type="subcellular location">
    <subcellularLocation>
        <location evidence="1">Membrane</location>
    </subcellularLocation>
</comment>
<organism evidence="7 8">
    <name type="scientific">Aspergillus nomiae NRRL (strain ATCC 15546 / NRRL 13137 / CBS 260.88 / M93)</name>
    <dbReference type="NCBI Taxonomy" id="1509407"/>
    <lineage>
        <taxon>Eukaryota</taxon>
        <taxon>Fungi</taxon>
        <taxon>Dikarya</taxon>
        <taxon>Ascomycota</taxon>
        <taxon>Pezizomycotina</taxon>
        <taxon>Eurotiomycetes</taxon>
        <taxon>Eurotiomycetidae</taxon>
        <taxon>Eurotiales</taxon>
        <taxon>Aspergillaceae</taxon>
        <taxon>Aspergillus</taxon>
        <taxon>Aspergillus subgen. Circumdati</taxon>
    </lineage>
</organism>
<feature type="transmembrane region" description="Helical" evidence="5">
    <location>
        <begin position="95"/>
        <end position="112"/>
    </location>
</feature>
<feature type="transmembrane region" description="Helical" evidence="5">
    <location>
        <begin position="205"/>
        <end position="230"/>
    </location>
</feature>
<evidence type="ECO:0000256" key="1">
    <source>
        <dbReference type="ARBA" id="ARBA00004370"/>
    </source>
</evidence>
<proteinExistence type="predicted"/>
<dbReference type="PANTHER" id="PTHR37013:SF7">
    <property type="entry name" value="INTEGRAL MEMBRANE PROTEIN"/>
    <property type="match status" value="1"/>
</dbReference>
<sequence>MPRFTPENDGTGLARQLTDPLVAQYVYSVFIALAWCNALELVVLCLNTFKRYAGTYFWSLFVASISIIPFGLGYLLKMFHITFTNGYLELAITDIGWVGMVTGQSLVLWSRLHLVVHNRKVLKGILYLIIIDGVLLHTAATTLEFMNNGLYYIHNVTVAFGIMERIQVVWFCVQELLISSVYIVETAKLLRLDQAGPSRTILTQLIIVNVTIMVLDLVVVAVQFAGFFTLQVTTKVLVYSIKLKLEYIILGRPTKISLALTPRSSEPREWGPFRCYMLQWTATSSFTTTLIPVASGESYAHLTIMASLLTAVGLTQAPLSAPIPNYGPGFLIFHFAFAYGIVSSRPLKQYYGIDHQESPRQDLNKYGEAAVRDGKITRKQLEMLQRNEAAHANSVENYTLFVAGITLATYAGVPRTTINAAGLTYTVARILYAINYITAERPRTATWRGLFWWVGNLSCLTLLWKAGQALSE</sequence>
<evidence type="ECO:0000313" key="8">
    <source>
        <dbReference type="Proteomes" id="UP000037505"/>
    </source>
</evidence>
<dbReference type="InterPro" id="IPR056120">
    <property type="entry name" value="DUF7703"/>
</dbReference>
<evidence type="ECO:0000259" key="6">
    <source>
        <dbReference type="Pfam" id="PF24802"/>
    </source>
</evidence>
<evidence type="ECO:0000256" key="2">
    <source>
        <dbReference type="ARBA" id="ARBA00022692"/>
    </source>
</evidence>
<dbReference type="GeneID" id="26804772"/>
<dbReference type="OrthoDB" id="405906at2759"/>
<evidence type="ECO:0000256" key="3">
    <source>
        <dbReference type="ARBA" id="ARBA00022989"/>
    </source>
</evidence>
<comment type="caution">
    <text evidence="7">The sequence shown here is derived from an EMBL/GenBank/DDBJ whole genome shotgun (WGS) entry which is preliminary data.</text>
</comment>
<keyword evidence="2 5" id="KW-0812">Transmembrane</keyword>
<dbReference type="Proteomes" id="UP000037505">
    <property type="component" value="Unassembled WGS sequence"/>
</dbReference>
<feature type="transmembrane region" description="Helical" evidence="5">
    <location>
        <begin position="25"/>
        <end position="49"/>
    </location>
</feature>
<accession>A0A0L1JBG7</accession>
<feature type="transmembrane region" description="Helical" evidence="5">
    <location>
        <begin position="124"/>
        <end position="146"/>
    </location>
</feature>
<dbReference type="GO" id="GO:0016020">
    <property type="term" value="C:membrane"/>
    <property type="evidence" value="ECO:0007669"/>
    <property type="project" value="UniProtKB-SubCell"/>
</dbReference>
<dbReference type="Pfam" id="PF01124">
    <property type="entry name" value="MAPEG"/>
    <property type="match status" value="1"/>
</dbReference>
<dbReference type="AlphaFoldDB" id="A0A0L1JBG7"/>
<evidence type="ECO:0000256" key="4">
    <source>
        <dbReference type="ARBA" id="ARBA00023136"/>
    </source>
</evidence>
<dbReference type="SUPFAM" id="SSF161084">
    <property type="entry name" value="MAPEG domain-like"/>
    <property type="match status" value="1"/>
</dbReference>
<dbReference type="RefSeq" id="XP_015410039.1">
    <property type="nucleotide sequence ID" value="XM_015548225.1"/>
</dbReference>
<dbReference type="Pfam" id="PF24802">
    <property type="entry name" value="DUF7703"/>
    <property type="match status" value="1"/>
</dbReference>
<feature type="transmembrane region" description="Helical" evidence="5">
    <location>
        <begin position="166"/>
        <end position="184"/>
    </location>
</feature>
<evidence type="ECO:0000313" key="7">
    <source>
        <dbReference type="EMBL" id="KNG89116.1"/>
    </source>
</evidence>
<keyword evidence="4 5" id="KW-0472">Membrane</keyword>
<protein>
    <recommendedName>
        <fullName evidence="6">DUF7703 domain-containing protein</fullName>
    </recommendedName>
</protein>
<evidence type="ECO:0000256" key="5">
    <source>
        <dbReference type="SAM" id="Phobius"/>
    </source>
</evidence>